<organism evidence="2 3">
    <name type="scientific">Rhynchosporium secalis</name>
    <name type="common">Barley scald fungus</name>
    <dbReference type="NCBI Taxonomy" id="38038"/>
    <lineage>
        <taxon>Eukaryota</taxon>
        <taxon>Fungi</taxon>
        <taxon>Dikarya</taxon>
        <taxon>Ascomycota</taxon>
        <taxon>Pezizomycotina</taxon>
        <taxon>Leotiomycetes</taxon>
        <taxon>Helotiales</taxon>
        <taxon>Ploettnerulaceae</taxon>
        <taxon>Rhynchosporium</taxon>
    </lineage>
</organism>
<dbReference type="Proteomes" id="UP000177625">
    <property type="component" value="Unassembled WGS sequence"/>
</dbReference>
<evidence type="ECO:0000313" key="2">
    <source>
        <dbReference type="EMBL" id="CZT41894.1"/>
    </source>
</evidence>
<dbReference type="EMBL" id="FJVC01000059">
    <property type="protein sequence ID" value="CZT41894.1"/>
    <property type="molecule type" value="Genomic_DNA"/>
</dbReference>
<gene>
    <name evidence="2" type="ORF">RSE6_01703</name>
</gene>
<feature type="chain" id="PRO_5009447776" evidence="1">
    <location>
        <begin position="17"/>
        <end position="70"/>
    </location>
</feature>
<feature type="signal peptide" evidence="1">
    <location>
        <begin position="1"/>
        <end position="16"/>
    </location>
</feature>
<sequence length="70" mass="7811">MCLLLILSIILRDSQGSSIDQSQEHVTVTNALVAGLEALRRVQDDEVHEMWSQLDVTILVHWDAGIAELN</sequence>
<keyword evidence="3" id="KW-1185">Reference proteome</keyword>
<proteinExistence type="predicted"/>
<evidence type="ECO:0000313" key="3">
    <source>
        <dbReference type="Proteomes" id="UP000177625"/>
    </source>
</evidence>
<protein>
    <submittedName>
        <fullName evidence="2">Uncharacterized protein</fullName>
    </submittedName>
</protein>
<name>A0A1E1LYD8_RHYSE</name>
<keyword evidence="1" id="KW-0732">Signal</keyword>
<reference evidence="3" key="1">
    <citation type="submission" date="2016-03" db="EMBL/GenBank/DDBJ databases">
        <authorList>
            <person name="Guldener U."/>
        </authorList>
    </citation>
    <scope>NUCLEOTIDE SEQUENCE [LARGE SCALE GENOMIC DNA]</scope>
</reference>
<accession>A0A1E1LYD8</accession>
<evidence type="ECO:0000256" key="1">
    <source>
        <dbReference type="SAM" id="SignalP"/>
    </source>
</evidence>
<dbReference type="AlphaFoldDB" id="A0A1E1LYD8"/>